<proteinExistence type="predicted"/>
<keyword evidence="4" id="KW-1185">Reference proteome</keyword>
<dbReference type="PANTHER" id="PTHR38788">
    <property type="entry name" value="CLR5 DOMAIN-CONTAINING PROTEIN"/>
    <property type="match status" value="1"/>
</dbReference>
<dbReference type="PANTHER" id="PTHR38788:SF3">
    <property type="entry name" value="CLR5 DOMAIN-CONTAINING PROTEIN"/>
    <property type="match status" value="1"/>
</dbReference>
<feature type="region of interest" description="Disordered" evidence="1">
    <location>
        <begin position="1"/>
        <end position="30"/>
    </location>
</feature>
<feature type="region of interest" description="Disordered" evidence="1">
    <location>
        <begin position="135"/>
        <end position="191"/>
    </location>
</feature>
<name>A0AAD6D393_9EURO</name>
<evidence type="ECO:0000259" key="2">
    <source>
        <dbReference type="Pfam" id="PF14420"/>
    </source>
</evidence>
<dbReference type="Proteomes" id="UP001220324">
    <property type="component" value="Unassembled WGS sequence"/>
</dbReference>
<reference evidence="3 4" key="1">
    <citation type="journal article" date="2023" name="IMA Fungus">
        <title>Comparative genomic study of the Penicillium genus elucidates a diverse pangenome and 15 lateral gene transfer events.</title>
        <authorList>
            <person name="Petersen C."/>
            <person name="Sorensen T."/>
            <person name="Nielsen M.R."/>
            <person name="Sondergaard T.E."/>
            <person name="Sorensen J.L."/>
            <person name="Fitzpatrick D.A."/>
            <person name="Frisvad J.C."/>
            <person name="Nielsen K.L."/>
        </authorList>
    </citation>
    <scope>NUCLEOTIDE SEQUENCE [LARGE SCALE GENOMIC DNA]</scope>
    <source>
        <strain evidence="3 4">IBT 35679</strain>
    </source>
</reference>
<feature type="compositionally biased region" description="Low complexity" evidence="1">
    <location>
        <begin position="269"/>
        <end position="290"/>
    </location>
</feature>
<feature type="region of interest" description="Disordered" evidence="1">
    <location>
        <begin position="208"/>
        <end position="315"/>
    </location>
</feature>
<accession>A0AAD6D393</accession>
<sequence length="368" mass="41843">MDHYPSPATLPPQSPTAGPQTPNTLFRPRRSDDWLEYRETIEQLYRSDQLKLRDVKRIMEREYKFVASEKQYKDRLAAWNVRKNIKAAEVQVMIRKKQKRAARGKQTAFRRAGQDVDPKKFTRFVRRYGTQWVKNRDKDAELQSPEPKTPSDMSCYTPEREEESSTPISPPDVQSPTRETPPYPLNYDPNNLATMPDLVIAGDDDSYALNMHHSHSHSHSQHSHSHSNPPRRPYHPSELARPQTHHPSVHSMLHPTTGHTLSPIHPAHTPVTAIPPISIPASTSSSVPVPVSAPAPPVSLPTQPQLSHRDDIDAPGEVVSNFQGWTPLDIFQNRLEGLQYELDRSMSKWSREQDPNQELSGHHEGLGQ</sequence>
<dbReference type="AlphaFoldDB" id="A0AAD6D393"/>
<dbReference type="Pfam" id="PF14420">
    <property type="entry name" value="Clr5"/>
    <property type="match status" value="1"/>
</dbReference>
<organism evidence="3 4">
    <name type="scientific">Penicillium frequentans</name>
    <dbReference type="NCBI Taxonomy" id="3151616"/>
    <lineage>
        <taxon>Eukaryota</taxon>
        <taxon>Fungi</taxon>
        <taxon>Dikarya</taxon>
        <taxon>Ascomycota</taxon>
        <taxon>Pezizomycotina</taxon>
        <taxon>Eurotiomycetes</taxon>
        <taxon>Eurotiomycetidae</taxon>
        <taxon>Eurotiales</taxon>
        <taxon>Aspergillaceae</taxon>
        <taxon>Penicillium</taxon>
    </lineage>
</organism>
<dbReference type="InterPro" id="IPR025676">
    <property type="entry name" value="Clr5_dom"/>
</dbReference>
<evidence type="ECO:0000256" key="1">
    <source>
        <dbReference type="SAM" id="MobiDB-lite"/>
    </source>
</evidence>
<feature type="compositionally biased region" description="Polar residues" evidence="1">
    <location>
        <begin position="15"/>
        <end position="24"/>
    </location>
</feature>
<feature type="domain" description="Clr5" evidence="2">
    <location>
        <begin position="31"/>
        <end position="83"/>
    </location>
</feature>
<evidence type="ECO:0000313" key="4">
    <source>
        <dbReference type="Proteomes" id="UP001220324"/>
    </source>
</evidence>
<gene>
    <name evidence="3" type="ORF">N7494_004751</name>
</gene>
<comment type="caution">
    <text evidence="3">The sequence shown here is derived from an EMBL/GenBank/DDBJ whole genome shotgun (WGS) entry which is preliminary data.</text>
</comment>
<protein>
    <recommendedName>
        <fullName evidence="2">Clr5 domain-containing protein</fullName>
    </recommendedName>
</protein>
<feature type="region of interest" description="Disordered" evidence="1">
    <location>
        <begin position="346"/>
        <end position="368"/>
    </location>
</feature>
<dbReference type="EMBL" id="JAQIZZ010000003">
    <property type="protein sequence ID" value="KAJ5547166.1"/>
    <property type="molecule type" value="Genomic_DNA"/>
</dbReference>
<evidence type="ECO:0000313" key="3">
    <source>
        <dbReference type="EMBL" id="KAJ5547166.1"/>
    </source>
</evidence>
<feature type="compositionally biased region" description="Basic residues" evidence="1">
    <location>
        <begin position="212"/>
        <end position="225"/>
    </location>
</feature>